<dbReference type="RefSeq" id="WP_076525368.1">
    <property type="nucleotide sequence ID" value="NZ_CP048103.1"/>
</dbReference>
<dbReference type="AlphaFoldDB" id="A0A1N7MZW3"/>
<name>A0A1N7MZW3_9BACL</name>
<evidence type="ECO:0000256" key="2">
    <source>
        <dbReference type="ARBA" id="ARBA00022771"/>
    </source>
</evidence>
<evidence type="ECO:0000256" key="1">
    <source>
        <dbReference type="ARBA" id="ARBA00022723"/>
    </source>
</evidence>
<dbReference type="GO" id="GO:0008270">
    <property type="term" value="F:zinc ion binding"/>
    <property type="evidence" value="ECO:0007669"/>
    <property type="project" value="UniProtKB-KW"/>
</dbReference>
<keyword evidence="3" id="KW-0862">Zinc</keyword>
<proteinExistence type="predicted"/>
<protein>
    <submittedName>
        <fullName evidence="5">Uncharacterized protein, contains Zn-finger domain of CHY type</fullName>
    </submittedName>
</protein>
<dbReference type="Pfam" id="PF05495">
    <property type="entry name" value="zf-CHY"/>
    <property type="match status" value="1"/>
</dbReference>
<organism evidence="5 6">
    <name type="scientific">Kroppenstedtia eburnea</name>
    <dbReference type="NCBI Taxonomy" id="714067"/>
    <lineage>
        <taxon>Bacteria</taxon>
        <taxon>Bacillati</taxon>
        <taxon>Bacillota</taxon>
        <taxon>Bacilli</taxon>
        <taxon>Bacillales</taxon>
        <taxon>Thermoactinomycetaceae</taxon>
        <taxon>Kroppenstedtia</taxon>
    </lineage>
</organism>
<dbReference type="Proteomes" id="UP000186795">
    <property type="component" value="Unassembled WGS sequence"/>
</dbReference>
<keyword evidence="1" id="KW-0479">Metal-binding</keyword>
<evidence type="ECO:0000313" key="5">
    <source>
        <dbReference type="EMBL" id="SIS91646.1"/>
    </source>
</evidence>
<dbReference type="SUPFAM" id="SSF161219">
    <property type="entry name" value="CHY zinc finger-like"/>
    <property type="match status" value="1"/>
</dbReference>
<evidence type="ECO:0000313" key="6">
    <source>
        <dbReference type="Proteomes" id="UP000186795"/>
    </source>
</evidence>
<keyword evidence="2" id="KW-0863">Zinc-finger</keyword>
<dbReference type="InterPro" id="IPR008913">
    <property type="entry name" value="Znf_CHY"/>
</dbReference>
<feature type="domain" description="CHY-type" evidence="4">
    <location>
        <begin position="8"/>
        <end position="88"/>
    </location>
</feature>
<dbReference type="InterPro" id="IPR016694">
    <property type="entry name" value="UCP017292"/>
</dbReference>
<dbReference type="InterPro" id="IPR037274">
    <property type="entry name" value="Znf_CHY_sf"/>
</dbReference>
<evidence type="ECO:0000259" key="4">
    <source>
        <dbReference type="PROSITE" id="PS51266"/>
    </source>
</evidence>
<reference evidence="6" key="1">
    <citation type="submission" date="2017-01" db="EMBL/GenBank/DDBJ databases">
        <authorList>
            <person name="Varghese N."/>
            <person name="Submissions S."/>
        </authorList>
    </citation>
    <scope>NUCLEOTIDE SEQUENCE [LARGE SCALE GENOMIC DNA]</scope>
    <source>
        <strain evidence="6">DSM 45196</strain>
    </source>
</reference>
<dbReference type="PANTHER" id="PTHR28082">
    <property type="entry name" value="ZINC FINGER PROTEIN"/>
    <property type="match status" value="1"/>
</dbReference>
<evidence type="ECO:0000256" key="3">
    <source>
        <dbReference type="ARBA" id="ARBA00022833"/>
    </source>
</evidence>
<dbReference type="GO" id="GO:0045041">
    <property type="term" value="P:protein import into mitochondrial intermembrane space"/>
    <property type="evidence" value="ECO:0007669"/>
    <property type="project" value="TreeGrafter"/>
</dbReference>
<dbReference type="PROSITE" id="PS51266">
    <property type="entry name" value="ZF_CHY"/>
    <property type="match status" value="1"/>
</dbReference>
<dbReference type="OrthoDB" id="882119at2"/>
<dbReference type="PANTHER" id="PTHR28082:SF1">
    <property type="entry name" value="HELPER OF TIM PROTEIN 13"/>
    <property type="match status" value="1"/>
</dbReference>
<gene>
    <name evidence="5" type="ORF">SAMN05421790_107160</name>
</gene>
<dbReference type="EMBL" id="FTOD01000007">
    <property type="protein sequence ID" value="SIS91646.1"/>
    <property type="molecule type" value="Genomic_DNA"/>
</dbReference>
<sequence length="111" mass="13325">MVPVYGAVVDSQTRCKHYHTKKDIIAIKFKCCNKYYPCYRCHEECEDHPISVWKKEEFGETAILCGVCRTEYTIHRYLQMDRCSHCGFQWNEGCKKHYHLYFQFEENSGRP</sequence>
<dbReference type="InterPro" id="IPR052604">
    <property type="entry name" value="Mito_Tim_assembly_helper"/>
</dbReference>
<keyword evidence="6" id="KW-1185">Reference proteome</keyword>
<accession>A0A1N7MZW3</accession>
<dbReference type="PIRSF" id="PIRSF017292">
    <property type="entry name" value="UCP017292_Znf_CHY"/>
    <property type="match status" value="1"/>
</dbReference>